<evidence type="ECO:0000313" key="2">
    <source>
        <dbReference type="Proteomes" id="UP000009135"/>
    </source>
</evidence>
<sequence length="212" mass="23841">MGKALTALVGITGASVAGVGGYMISTRSGNVKTKDTFRTKYSKAILKDNDDLWNTKFDLFKGTHQPTNRKLVDAKSKHTSNASEAKDLHKQGCKEIYDSPWQNSSHLKDFQTYCARNVKDMFTKPNSWIEEDAKTSGKWDQKLTNLKSHEEDKKGALDAGLRAVKDKLSGNDSWDETKRNSLKSWCNEIGKEIFMGEEDIKFSNVTLYCVSQ</sequence>
<evidence type="ECO:0000313" key="1">
    <source>
        <dbReference type="EMBL" id="AEW45552.1"/>
    </source>
</evidence>
<dbReference type="KEGG" id="mhe:MHC_03460"/>
<dbReference type="OrthoDB" id="9825474at2"/>
<keyword evidence="2" id="KW-1185">Reference proteome</keyword>
<organism evidence="1 2">
    <name type="scientific">Mycoplasma haemocanis (strain Illinois)</name>
    <dbReference type="NCBI Taxonomy" id="1111676"/>
    <lineage>
        <taxon>Bacteria</taxon>
        <taxon>Bacillati</taxon>
        <taxon>Mycoplasmatota</taxon>
        <taxon>Mollicutes</taxon>
        <taxon>Mycoplasmataceae</taxon>
        <taxon>Mycoplasma</taxon>
    </lineage>
</organism>
<dbReference type="HOGENOM" id="CLU_096783_0_0_14"/>
<gene>
    <name evidence="1" type="ordered locus">MHC_03460</name>
</gene>
<dbReference type="EMBL" id="CP003199">
    <property type="protein sequence ID" value="AEW45552.1"/>
    <property type="molecule type" value="Genomic_DNA"/>
</dbReference>
<reference evidence="1 2" key="1">
    <citation type="journal article" date="2012" name="J. Bacteriol.">
        <title>Complete genome sequence of Mycoplasma haemocanis strain Illinois.</title>
        <authorList>
            <person name="do Nascimento N.C."/>
            <person name="Guimaraes A.M."/>
            <person name="Santos A.P."/>
            <person name="Sanmiguel P.J."/>
            <person name="Messick J.B."/>
        </authorList>
    </citation>
    <scope>NUCLEOTIDE SEQUENCE [LARGE SCALE GENOMIC DNA]</scope>
    <source>
        <strain evidence="1 2">Illinois</strain>
    </source>
</reference>
<name>H6N7D0_MYCHN</name>
<accession>H6N7D0</accession>
<dbReference type="AlphaFoldDB" id="H6N7D0"/>
<dbReference type="Proteomes" id="UP000009135">
    <property type="component" value="Chromosome"/>
</dbReference>
<protein>
    <submittedName>
        <fullName evidence="1">Uncharacterized protein</fullName>
    </submittedName>
</protein>
<dbReference type="STRING" id="1111676.MHC_03460"/>
<proteinExistence type="predicted"/>